<dbReference type="SUPFAM" id="SSF53474">
    <property type="entry name" value="alpha/beta-Hydrolases"/>
    <property type="match status" value="1"/>
</dbReference>
<dbReference type="Gene3D" id="3.40.50.1820">
    <property type="entry name" value="alpha/beta hydrolase"/>
    <property type="match status" value="1"/>
</dbReference>
<reference evidence="5 6" key="1">
    <citation type="submission" date="2019-03" db="EMBL/GenBank/DDBJ databases">
        <title>Genomic Encyclopedia of Type Strains, Phase IV (KMG-IV): sequencing the most valuable type-strain genomes for metagenomic binning, comparative biology and taxonomic classification.</title>
        <authorList>
            <person name="Goeker M."/>
        </authorList>
    </citation>
    <scope>NUCLEOTIDE SEQUENCE [LARGE SCALE GENOMIC DNA]</scope>
    <source>
        <strain evidence="5 6">DSM 22958</strain>
    </source>
</reference>
<evidence type="ECO:0000259" key="4">
    <source>
        <dbReference type="Pfam" id="PF01738"/>
    </source>
</evidence>
<dbReference type="PANTHER" id="PTHR10272">
    <property type="entry name" value="PLATELET-ACTIVATING FACTOR ACETYLHYDROLASE"/>
    <property type="match status" value="1"/>
</dbReference>
<dbReference type="InterPro" id="IPR002925">
    <property type="entry name" value="Dienelactn_hydro"/>
</dbReference>
<protein>
    <submittedName>
        <fullName evidence="5">Dienelactone hydrolase</fullName>
    </submittedName>
</protein>
<dbReference type="OrthoDB" id="569821at2"/>
<dbReference type="GO" id="GO:0016042">
    <property type="term" value="P:lipid catabolic process"/>
    <property type="evidence" value="ECO:0007669"/>
    <property type="project" value="UniProtKB-KW"/>
</dbReference>
<sequence length="404" mass="43152">MAGDSASSGGITRRIAVTAIVAAIGGAGVAAAMAGPAPVKEYARALWFMGAPRPAAGGPFAVGRREVALTLPSWGGVTVVLWYPAAASRAGLAERWRRRLLRPTSAGFSENAPWAETPRPFPLIVHFPSWFGRETETSFTPAELASHGYVVATLNDIVHLERREGVAGRLQAASFDFTSPEAFQASRAPAAQRAELEARFGQEALEALLARPETGPHIDATRIGASGFSFGGAAALELSLLDPRIRAVANLDGLVLGQAARGGVLAPYLFLSADIGPPTPEELAQPDLAVRFDRMLDGEVLAFQQRQAAQPDNFTFFIKRTTHLDFTDRLLMPAFAEAFRPSGRDRAEIWRQINGRLLAFFQRYLAAQPDAPGNASVGVQRLKEISWPDNGAAKAPTMSSAGAK</sequence>
<dbReference type="InterPro" id="IPR006311">
    <property type="entry name" value="TAT_signal"/>
</dbReference>
<dbReference type="EMBL" id="SLWL01000007">
    <property type="protein sequence ID" value="TCO12993.1"/>
    <property type="molecule type" value="Genomic_DNA"/>
</dbReference>
<dbReference type="PROSITE" id="PS51318">
    <property type="entry name" value="TAT"/>
    <property type="match status" value="1"/>
</dbReference>
<dbReference type="Pfam" id="PF01738">
    <property type="entry name" value="DLH"/>
    <property type="match status" value="1"/>
</dbReference>
<dbReference type="InterPro" id="IPR029058">
    <property type="entry name" value="AB_hydrolase_fold"/>
</dbReference>
<evidence type="ECO:0000256" key="3">
    <source>
        <dbReference type="ARBA" id="ARBA00023098"/>
    </source>
</evidence>
<gene>
    <name evidence="5" type="ORF">EV666_10719</name>
</gene>
<dbReference type="AlphaFoldDB" id="A0A4R2GV38"/>
<evidence type="ECO:0000256" key="1">
    <source>
        <dbReference type="ARBA" id="ARBA00022801"/>
    </source>
</evidence>
<name>A0A4R2GV38_9HYPH</name>
<evidence type="ECO:0000313" key="6">
    <source>
        <dbReference type="Proteomes" id="UP000294881"/>
    </source>
</evidence>
<accession>A0A4R2GV38</accession>
<evidence type="ECO:0000256" key="2">
    <source>
        <dbReference type="ARBA" id="ARBA00022963"/>
    </source>
</evidence>
<dbReference type="Proteomes" id="UP000294881">
    <property type="component" value="Unassembled WGS sequence"/>
</dbReference>
<dbReference type="PANTHER" id="PTHR10272:SF0">
    <property type="entry name" value="PLATELET-ACTIVATING FACTOR ACETYLHYDROLASE"/>
    <property type="match status" value="1"/>
</dbReference>
<dbReference type="RefSeq" id="WP_132006571.1">
    <property type="nucleotide sequence ID" value="NZ_JBHUNN010000001.1"/>
</dbReference>
<keyword evidence="1 5" id="KW-0378">Hydrolase</keyword>
<keyword evidence="6" id="KW-1185">Reference proteome</keyword>
<organism evidence="5 6">
    <name type="scientific">Camelimonas lactis</name>
    <dbReference type="NCBI Taxonomy" id="659006"/>
    <lineage>
        <taxon>Bacteria</taxon>
        <taxon>Pseudomonadati</taxon>
        <taxon>Pseudomonadota</taxon>
        <taxon>Alphaproteobacteria</taxon>
        <taxon>Hyphomicrobiales</taxon>
        <taxon>Chelatococcaceae</taxon>
        <taxon>Camelimonas</taxon>
    </lineage>
</organism>
<feature type="domain" description="Dienelactone hydrolase" evidence="4">
    <location>
        <begin position="118"/>
        <end position="253"/>
    </location>
</feature>
<proteinExistence type="predicted"/>
<keyword evidence="2" id="KW-0442">Lipid degradation</keyword>
<keyword evidence="3" id="KW-0443">Lipid metabolism</keyword>
<dbReference type="GO" id="GO:0003847">
    <property type="term" value="F:1-alkyl-2-acetylglycerophosphocholine esterase activity"/>
    <property type="evidence" value="ECO:0007669"/>
    <property type="project" value="TreeGrafter"/>
</dbReference>
<evidence type="ECO:0000313" key="5">
    <source>
        <dbReference type="EMBL" id="TCO12993.1"/>
    </source>
</evidence>
<comment type="caution">
    <text evidence="5">The sequence shown here is derived from an EMBL/GenBank/DDBJ whole genome shotgun (WGS) entry which is preliminary data.</text>
</comment>